<dbReference type="SMART" id="SM00342">
    <property type="entry name" value="HTH_ARAC"/>
    <property type="match status" value="1"/>
</dbReference>
<keyword evidence="1" id="KW-0805">Transcription regulation</keyword>
<keyword evidence="2" id="KW-0238">DNA-binding</keyword>
<organism evidence="5 6">
    <name type="scientific">Persicitalea jodogahamensis</name>
    <dbReference type="NCBI Taxonomy" id="402147"/>
    <lineage>
        <taxon>Bacteria</taxon>
        <taxon>Pseudomonadati</taxon>
        <taxon>Bacteroidota</taxon>
        <taxon>Cytophagia</taxon>
        <taxon>Cytophagales</taxon>
        <taxon>Spirosomataceae</taxon>
        <taxon>Persicitalea</taxon>
    </lineage>
</organism>
<dbReference type="Proteomes" id="UP000598271">
    <property type="component" value="Unassembled WGS sequence"/>
</dbReference>
<sequence>MVSSRCKVIVQTELDKLGLHYGIINLGEVDITQDLNHEQRIELKAALLRHGLELMANKKAILIEKIRNTIVEMVHHCDDSPKTNFSNYISQKLSRDYTYLANMFSEETGTTIEKYIIIHKIERVKELLSYDELSLTQISYKMHYSSVSHLSNQFKKITGVTPREFKKLKHIRQVTLDQL</sequence>
<evidence type="ECO:0000256" key="1">
    <source>
        <dbReference type="ARBA" id="ARBA00023015"/>
    </source>
</evidence>
<dbReference type="PANTHER" id="PTHR43280:SF28">
    <property type="entry name" value="HTH-TYPE TRANSCRIPTIONAL ACTIVATOR RHAS"/>
    <property type="match status" value="1"/>
</dbReference>
<dbReference type="GO" id="GO:0043565">
    <property type="term" value="F:sequence-specific DNA binding"/>
    <property type="evidence" value="ECO:0007669"/>
    <property type="project" value="InterPro"/>
</dbReference>
<dbReference type="InterPro" id="IPR009057">
    <property type="entry name" value="Homeodomain-like_sf"/>
</dbReference>
<dbReference type="Pfam" id="PF12833">
    <property type="entry name" value="HTH_18"/>
    <property type="match status" value="1"/>
</dbReference>
<keyword evidence="6" id="KW-1185">Reference proteome</keyword>
<dbReference type="Gene3D" id="1.10.10.60">
    <property type="entry name" value="Homeodomain-like"/>
    <property type="match status" value="1"/>
</dbReference>
<dbReference type="EMBL" id="BMXF01000002">
    <property type="protein sequence ID" value="GHB73955.1"/>
    <property type="molecule type" value="Genomic_DNA"/>
</dbReference>
<accession>A0A8J3D338</accession>
<reference evidence="5 6" key="1">
    <citation type="journal article" date="2014" name="Int. J. Syst. Evol. Microbiol.">
        <title>Complete genome sequence of Corynebacterium casei LMG S-19264T (=DSM 44701T), isolated from a smear-ripened cheese.</title>
        <authorList>
            <consortium name="US DOE Joint Genome Institute (JGI-PGF)"/>
            <person name="Walter F."/>
            <person name="Albersmeier A."/>
            <person name="Kalinowski J."/>
            <person name="Ruckert C."/>
        </authorList>
    </citation>
    <scope>NUCLEOTIDE SEQUENCE [LARGE SCALE GENOMIC DNA]</scope>
    <source>
        <strain evidence="5 6">KCTC 12866</strain>
    </source>
</reference>
<evidence type="ECO:0000313" key="6">
    <source>
        <dbReference type="Proteomes" id="UP000598271"/>
    </source>
</evidence>
<dbReference type="SUPFAM" id="SSF46689">
    <property type="entry name" value="Homeodomain-like"/>
    <property type="match status" value="1"/>
</dbReference>
<evidence type="ECO:0000313" key="5">
    <source>
        <dbReference type="EMBL" id="GHB73955.1"/>
    </source>
</evidence>
<dbReference type="PANTHER" id="PTHR43280">
    <property type="entry name" value="ARAC-FAMILY TRANSCRIPTIONAL REGULATOR"/>
    <property type="match status" value="1"/>
</dbReference>
<dbReference type="AlphaFoldDB" id="A0A8J3D338"/>
<name>A0A8J3D338_9BACT</name>
<dbReference type="RefSeq" id="WP_377242064.1">
    <property type="nucleotide sequence ID" value="NZ_JBHMDR010000007.1"/>
</dbReference>
<evidence type="ECO:0000259" key="4">
    <source>
        <dbReference type="PROSITE" id="PS01124"/>
    </source>
</evidence>
<dbReference type="InterPro" id="IPR018060">
    <property type="entry name" value="HTH_AraC"/>
</dbReference>
<evidence type="ECO:0000256" key="2">
    <source>
        <dbReference type="ARBA" id="ARBA00023125"/>
    </source>
</evidence>
<evidence type="ECO:0000256" key="3">
    <source>
        <dbReference type="ARBA" id="ARBA00023163"/>
    </source>
</evidence>
<keyword evidence="3" id="KW-0804">Transcription</keyword>
<feature type="domain" description="HTH araC/xylS-type" evidence="4">
    <location>
        <begin position="89"/>
        <end position="168"/>
    </location>
</feature>
<dbReference type="GO" id="GO:0003700">
    <property type="term" value="F:DNA-binding transcription factor activity"/>
    <property type="evidence" value="ECO:0007669"/>
    <property type="project" value="InterPro"/>
</dbReference>
<protein>
    <recommendedName>
        <fullName evidence="4">HTH araC/xylS-type domain-containing protein</fullName>
    </recommendedName>
</protein>
<comment type="caution">
    <text evidence="5">The sequence shown here is derived from an EMBL/GenBank/DDBJ whole genome shotgun (WGS) entry which is preliminary data.</text>
</comment>
<proteinExistence type="predicted"/>
<gene>
    <name evidence="5" type="ORF">GCM10007390_30240</name>
</gene>
<dbReference type="PROSITE" id="PS01124">
    <property type="entry name" value="HTH_ARAC_FAMILY_2"/>
    <property type="match status" value="1"/>
</dbReference>